<reference evidence="2 3" key="1">
    <citation type="submission" date="2019-05" db="EMBL/GenBank/DDBJ databases">
        <title>Emergence of the Ug99 lineage of the wheat stem rust pathogen through somatic hybridization.</title>
        <authorList>
            <person name="Li F."/>
            <person name="Upadhyaya N.M."/>
            <person name="Sperschneider J."/>
            <person name="Matny O."/>
            <person name="Nguyen-Phuc H."/>
            <person name="Mago R."/>
            <person name="Raley C."/>
            <person name="Miller M.E."/>
            <person name="Silverstein K.A.T."/>
            <person name="Henningsen E."/>
            <person name="Hirsch C.D."/>
            <person name="Visser B."/>
            <person name="Pretorius Z.A."/>
            <person name="Steffenson B.J."/>
            <person name="Schwessinger B."/>
            <person name="Dodds P.N."/>
            <person name="Figueroa M."/>
        </authorList>
    </citation>
    <scope>NUCLEOTIDE SEQUENCE [LARGE SCALE GENOMIC DNA]</scope>
    <source>
        <strain evidence="2 3">Ug99</strain>
    </source>
</reference>
<proteinExistence type="predicted"/>
<name>A0A5B0NGX4_PUCGR</name>
<evidence type="ECO:0000256" key="1">
    <source>
        <dbReference type="SAM" id="MobiDB-lite"/>
    </source>
</evidence>
<feature type="compositionally biased region" description="Low complexity" evidence="1">
    <location>
        <begin position="359"/>
        <end position="376"/>
    </location>
</feature>
<feature type="region of interest" description="Disordered" evidence="1">
    <location>
        <begin position="331"/>
        <end position="376"/>
    </location>
</feature>
<gene>
    <name evidence="2" type="ORF">PGTUg99_019048</name>
</gene>
<dbReference type="AlphaFoldDB" id="A0A5B0NGX4"/>
<accession>A0A5B0NGX4</accession>
<evidence type="ECO:0000313" key="2">
    <source>
        <dbReference type="EMBL" id="KAA1087864.1"/>
    </source>
</evidence>
<protein>
    <submittedName>
        <fullName evidence="2">Uncharacterized protein</fullName>
    </submittedName>
</protein>
<dbReference type="Proteomes" id="UP000325313">
    <property type="component" value="Unassembled WGS sequence"/>
</dbReference>
<feature type="compositionally biased region" description="Gly residues" evidence="1">
    <location>
        <begin position="331"/>
        <end position="358"/>
    </location>
</feature>
<evidence type="ECO:0000313" key="3">
    <source>
        <dbReference type="Proteomes" id="UP000325313"/>
    </source>
</evidence>
<sequence length="543" mass="52750">MPASTLLVLATIENSHALELSKSMTCRVNPATISLNRPGQMGSVYKAEYFALGVLTGESIGARPTDDVLPETHFLSRRNAGIGASRTKLALTRRDRSVLHSLESRHHHKEMMEERTGASLDLGAGLGLGSGLGLGAGVGLGAGLGLGAGVGVSAGLGLGGSGGAGAAYGSGGSAGSAGAYGSGGTLGSAGAYTSGGASGSAGGYSSGGMSGSAGGYNSGGISGSAGGYSSAGASGSAGGYGSAGTGGYNSAGTSGSTLGLNSGGSAGSSGGYNSGGTSGSSGGYNSGGTSGSSGGYNSAGTSGSTGGYNSAGTSGSNGGYSGGGLNRGGGLTSGGGGLTSGGGGLSPGGGGMSSGGFNTGTFSSGSSSSSKESQSSNYSYASSSSMNYQTMMGSCTGLVKKISDCQNSFVGAGGNGGSVQVNYDTSIQAVQALATEIQTVLANFHTCNECSGNQIHSFRDNFSQIFSQLQQLFSTCRSSFPNQWTALMKTGLFNVDQEFSNFFNGCEQKGLRIKVFIPSELGSMFNQCGLEKAYSTMLKCGIQ</sequence>
<comment type="caution">
    <text evidence="2">The sequence shown here is derived from an EMBL/GenBank/DDBJ whole genome shotgun (WGS) entry which is preliminary data.</text>
</comment>
<organism evidence="2 3">
    <name type="scientific">Puccinia graminis f. sp. tritici</name>
    <dbReference type="NCBI Taxonomy" id="56615"/>
    <lineage>
        <taxon>Eukaryota</taxon>
        <taxon>Fungi</taxon>
        <taxon>Dikarya</taxon>
        <taxon>Basidiomycota</taxon>
        <taxon>Pucciniomycotina</taxon>
        <taxon>Pucciniomycetes</taxon>
        <taxon>Pucciniales</taxon>
        <taxon>Pucciniaceae</taxon>
        <taxon>Puccinia</taxon>
    </lineage>
</organism>
<dbReference type="EMBL" id="VDEP01000409">
    <property type="protein sequence ID" value="KAA1087864.1"/>
    <property type="molecule type" value="Genomic_DNA"/>
</dbReference>